<proteinExistence type="predicted"/>
<evidence type="ECO:0000313" key="1">
    <source>
        <dbReference type="EMBL" id="RHZ76548.1"/>
    </source>
</evidence>
<dbReference type="EMBL" id="PQFF01000184">
    <property type="protein sequence ID" value="RHZ76548.1"/>
    <property type="molecule type" value="Genomic_DNA"/>
</dbReference>
<evidence type="ECO:0000313" key="2">
    <source>
        <dbReference type="Proteomes" id="UP000266861"/>
    </source>
</evidence>
<organism evidence="1 2">
    <name type="scientific">Diversispora epigaea</name>
    <dbReference type="NCBI Taxonomy" id="1348612"/>
    <lineage>
        <taxon>Eukaryota</taxon>
        <taxon>Fungi</taxon>
        <taxon>Fungi incertae sedis</taxon>
        <taxon>Mucoromycota</taxon>
        <taxon>Glomeromycotina</taxon>
        <taxon>Glomeromycetes</taxon>
        <taxon>Diversisporales</taxon>
        <taxon>Diversisporaceae</taxon>
        <taxon>Diversispora</taxon>
    </lineage>
</organism>
<accession>A0A397IQL9</accession>
<sequence>MHCFRVATLLNLDLDLQSESPQDNVIHYVKEDLACYVTEVKWFRSYHWDYFERLSKESKTDLVAWSLLNNGTVFTRQTQCSPKTSQLTKFWYDVEN</sequence>
<protein>
    <submittedName>
        <fullName evidence="1">Uncharacterized protein</fullName>
    </submittedName>
</protein>
<comment type="caution">
    <text evidence="1">The sequence shown here is derived from an EMBL/GenBank/DDBJ whole genome shotgun (WGS) entry which is preliminary data.</text>
</comment>
<reference evidence="1 2" key="1">
    <citation type="submission" date="2018-08" db="EMBL/GenBank/DDBJ databases">
        <title>Genome and evolution of the arbuscular mycorrhizal fungus Diversispora epigaea (formerly Glomus versiforme) and its bacterial endosymbionts.</title>
        <authorList>
            <person name="Sun X."/>
            <person name="Fei Z."/>
            <person name="Harrison M."/>
        </authorList>
    </citation>
    <scope>NUCLEOTIDE SEQUENCE [LARGE SCALE GENOMIC DNA]</scope>
    <source>
        <strain evidence="1 2">IT104</strain>
    </source>
</reference>
<keyword evidence="2" id="KW-1185">Reference proteome</keyword>
<gene>
    <name evidence="1" type="ORF">Glove_196g5</name>
</gene>
<dbReference type="Proteomes" id="UP000266861">
    <property type="component" value="Unassembled WGS sequence"/>
</dbReference>
<name>A0A397IQL9_9GLOM</name>
<dbReference type="AlphaFoldDB" id="A0A397IQL9"/>